<name>A0A2K1SUE1_GARVA</name>
<dbReference type="EMBL" id="MNLH01000004">
    <property type="protein sequence ID" value="PNS43122.1"/>
    <property type="molecule type" value="Genomic_DNA"/>
</dbReference>
<sequence>MASNTLSRKTLRKHLESRYLIEPYYGLYARREHWENLWHNEKVRHIATSLTQKIQIKEWKFTGETAAALLGLDVVEEYSNQSKKINIYVSCPYADKHTESTNQKDAIKLAKRQLKRIHLPDIIEDDNGIRLEDCHKKYNDAKLTATSRAYTASNDSIMPLKTSEFGHVKDQKENAINHVASIYNTLFVEAWTNTFKTALPTFDSAARNGMDLKKIYNTCIEFYKFARYQQSAQSFYNNEYFKKSQNPYFANIDENDIFARLRILCDFASSKSENAGESLARAAMIELGFVKPYLQYEFPNNNNPDWPIRADFAWKVNGNLIVGELDGTDKYLIACGKNSDNFIDDNANLNKNLIYDRDSVRRERDRERHIYDCGASNIVRFDFADVINPKSLEQKLLSAGVPKVHV</sequence>
<accession>A0A2K1SUE1</accession>
<dbReference type="OrthoDB" id="3172126at2"/>
<evidence type="ECO:0000313" key="2">
    <source>
        <dbReference type="Proteomes" id="UP000236146"/>
    </source>
</evidence>
<proteinExistence type="predicted"/>
<evidence type="ECO:0000313" key="1">
    <source>
        <dbReference type="EMBL" id="PNS43122.1"/>
    </source>
</evidence>
<protein>
    <submittedName>
        <fullName evidence="1">Uncharacterized protein</fullName>
    </submittedName>
</protein>
<comment type="caution">
    <text evidence="1">The sequence shown here is derived from an EMBL/GenBank/DDBJ whole genome shotgun (WGS) entry which is preliminary data.</text>
</comment>
<dbReference type="Proteomes" id="UP000236146">
    <property type="component" value="Unassembled WGS sequence"/>
</dbReference>
<organism evidence="1 2">
    <name type="scientific">Gardnerella vaginalis</name>
    <dbReference type="NCBI Taxonomy" id="2702"/>
    <lineage>
        <taxon>Bacteria</taxon>
        <taxon>Bacillati</taxon>
        <taxon>Actinomycetota</taxon>
        <taxon>Actinomycetes</taxon>
        <taxon>Bifidobacteriales</taxon>
        <taxon>Bifidobacteriaceae</taxon>
        <taxon>Gardnerella</taxon>
    </lineage>
</organism>
<gene>
    <name evidence="1" type="ORF">BFS05_04980</name>
</gene>
<dbReference type="AlphaFoldDB" id="A0A2K1SUE1"/>
<reference evidence="1 2" key="1">
    <citation type="submission" date="2016-10" db="EMBL/GenBank/DDBJ databases">
        <authorList>
            <person name="Varghese N."/>
        </authorList>
    </citation>
    <scope>NUCLEOTIDE SEQUENCE [LARGE SCALE GENOMIC DNA]</scope>
    <source>
        <strain evidence="1 2">KA00225</strain>
    </source>
</reference>